<feature type="compositionally biased region" description="Basic residues" evidence="1">
    <location>
        <begin position="1"/>
        <end position="21"/>
    </location>
</feature>
<evidence type="ECO:0000313" key="2">
    <source>
        <dbReference type="EMBL" id="CBX27489.1"/>
    </source>
</evidence>
<name>E1YA95_9BACT</name>
<evidence type="ECO:0000256" key="1">
    <source>
        <dbReference type="SAM" id="MobiDB-lite"/>
    </source>
</evidence>
<sequence>MAKRAKKRNKNKNLPIKKRVTQKNSPVNEDENSIQLLSYEITDEPIHASSIPKEVQDEMNDLFIKTLKSPESIIDRLEELIKRYPNVPQLYNFISIAYSNLNNKEKSKHYVEKNYLKNPDYLFAKLNYAEICMIEGNYEKVPEILDHKFDIKALYPEREIFHITEVVGFMGIAGSYFAHSGKKEQVELFYQSLKKLAPSHPYTKRLKKYLQIESVREVFSGLIGKSEV</sequence>
<dbReference type="SUPFAM" id="SSF48452">
    <property type="entry name" value="TPR-like"/>
    <property type="match status" value="1"/>
</dbReference>
<proteinExistence type="predicted"/>
<protein>
    <recommendedName>
        <fullName evidence="3">Tetratricopeptide repeat protein</fullName>
    </recommendedName>
</protein>
<dbReference type="InterPro" id="IPR011990">
    <property type="entry name" value="TPR-like_helical_dom_sf"/>
</dbReference>
<organism evidence="2">
    <name type="scientific">uncultured Desulfobacterium sp</name>
    <dbReference type="NCBI Taxonomy" id="201089"/>
    <lineage>
        <taxon>Bacteria</taxon>
        <taxon>Pseudomonadati</taxon>
        <taxon>Thermodesulfobacteriota</taxon>
        <taxon>Desulfobacteria</taxon>
        <taxon>Desulfobacterales</taxon>
        <taxon>Desulfobacteriaceae</taxon>
        <taxon>Desulfobacterium</taxon>
        <taxon>environmental samples</taxon>
    </lineage>
</organism>
<evidence type="ECO:0008006" key="3">
    <source>
        <dbReference type="Google" id="ProtNLM"/>
    </source>
</evidence>
<accession>E1YA95</accession>
<dbReference type="AlphaFoldDB" id="E1YA95"/>
<reference evidence="2" key="1">
    <citation type="journal article" date="2011" name="Environ. Microbiol.">
        <title>Genomic insights into the metabolic potential of the polycyclic aromatic hydrocarbon degrading sulfate-reducing Deltaproteobacterium N47.</title>
        <authorList>
            <person name="Bergmann F."/>
            <person name="Selesi D."/>
            <person name="Weinmaier T."/>
            <person name="Tischler P."/>
            <person name="Rattei T."/>
            <person name="Meckenstock R.U."/>
        </authorList>
    </citation>
    <scope>NUCLEOTIDE SEQUENCE</scope>
</reference>
<feature type="region of interest" description="Disordered" evidence="1">
    <location>
        <begin position="1"/>
        <end position="29"/>
    </location>
</feature>
<dbReference type="EMBL" id="FR695866">
    <property type="protein sequence ID" value="CBX27489.1"/>
    <property type="molecule type" value="Genomic_DNA"/>
</dbReference>
<dbReference type="Gene3D" id="1.25.40.10">
    <property type="entry name" value="Tetratricopeptide repeat domain"/>
    <property type="match status" value="1"/>
</dbReference>
<gene>
    <name evidence="2" type="ORF">N47_H23110</name>
</gene>